<dbReference type="SUPFAM" id="SSF47216">
    <property type="entry name" value="Proteasome activator"/>
    <property type="match status" value="1"/>
</dbReference>
<keyword evidence="3" id="KW-1185">Reference proteome</keyword>
<reference evidence="3" key="1">
    <citation type="submission" date="2013-11" db="EMBL/GenBank/DDBJ databases">
        <authorList>
            <person name="Aslett M."/>
        </authorList>
    </citation>
    <scope>NUCLEOTIDE SEQUENCE [LARGE SCALE GENOMIC DNA]</scope>
    <source>
        <strain evidence="3">Edinburgh</strain>
    </source>
</reference>
<dbReference type="InterPro" id="IPR003186">
    <property type="entry name" value="PA28_C"/>
</dbReference>
<dbReference type="Gene3D" id="1.20.120.180">
    <property type="entry name" value="Proteasome activator pa28, C-terminal domain"/>
    <property type="match status" value="1"/>
</dbReference>
<reference evidence="3" key="2">
    <citation type="submission" date="2014-03" db="EMBL/GenBank/DDBJ databases">
        <title>The whipworm genome and dual-species transcriptomics of an intimate host-pathogen interaction.</title>
        <authorList>
            <person name="Foth B.J."/>
            <person name="Tsai I.J."/>
            <person name="Reid A.J."/>
            <person name="Bancroft A.J."/>
            <person name="Nichol S."/>
            <person name="Tracey A."/>
            <person name="Holroyd N."/>
            <person name="Cotton J.A."/>
            <person name="Stanley E.J."/>
            <person name="Zarowiecki M."/>
            <person name="Liu J.Z."/>
            <person name="Huckvale T."/>
            <person name="Cooper P.J."/>
            <person name="Grencis R.K."/>
            <person name="Berriman M."/>
        </authorList>
    </citation>
    <scope>NUCLEOTIDE SEQUENCE [LARGE SCALE GENOMIC DNA]</scope>
    <source>
        <strain evidence="3">Edinburgh</strain>
    </source>
</reference>
<feature type="region of interest" description="Disordered" evidence="1">
    <location>
        <begin position="322"/>
        <end position="369"/>
    </location>
</feature>
<evidence type="ECO:0000313" key="4">
    <source>
        <dbReference type="WBParaSite" id="TMUE_0000002070.1"/>
    </source>
</evidence>
<feature type="region of interest" description="Disordered" evidence="1">
    <location>
        <begin position="252"/>
        <end position="286"/>
    </location>
</feature>
<feature type="domain" description="Proteasome activator PA28 C-terminal" evidence="2">
    <location>
        <begin position="510"/>
        <end position="604"/>
    </location>
</feature>
<evidence type="ECO:0000256" key="1">
    <source>
        <dbReference type="SAM" id="MobiDB-lite"/>
    </source>
</evidence>
<dbReference type="GO" id="GO:0008537">
    <property type="term" value="C:proteasome activator complex"/>
    <property type="evidence" value="ECO:0007669"/>
    <property type="project" value="InterPro"/>
</dbReference>
<feature type="compositionally biased region" description="Basic and acidic residues" evidence="1">
    <location>
        <begin position="142"/>
        <end position="161"/>
    </location>
</feature>
<protein>
    <submittedName>
        <fullName evidence="4 5">Proteasome activator PA28 C-terminal domain-containing protein</fullName>
    </submittedName>
</protein>
<name>A0A5S6Q4A5_TRIMR</name>
<feature type="compositionally biased region" description="Acidic residues" evidence="1">
    <location>
        <begin position="416"/>
        <end position="425"/>
    </location>
</feature>
<feature type="region of interest" description="Disordered" evidence="1">
    <location>
        <begin position="396"/>
        <end position="425"/>
    </location>
</feature>
<evidence type="ECO:0000313" key="3">
    <source>
        <dbReference type="Proteomes" id="UP000046395"/>
    </source>
</evidence>
<organism evidence="3 4">
    <name type="scientific">Trichuris muris</name>
    <name type="common">Mouse whipworm</name>
    <dbReference type="NCBI Taxonomy" id="70415"/>
    <lineage>
        <taxon>Eukaryota</taxon>
        <taxon>Metazoa</taxon>
        <taxon>Ecdysozoa</taxon>
        <taxon>Nematoda</taxon>
        <taxon>Enoplea</taxon>
        <taxon>Dorylaimia</taxon>
        <taxon>Trichinellida</taxon>
        <taxon>Trichuridae</taxon>
        <taxon>Trichuris</taxon>
    </lineage>
</organism>
<sequence>MAEDYLKTLAKELAFDNFEEDYKALIFEQFVCCAEEANKIWTNLPAVPPFSSRLVDIPIPLVADKESSKQKYVSSAHLHYVKKMKADFGVQYPDTEQKGVKGNVDASTDSSATDQGEEPCQVLSTPRESFTKGSPTKSNDQANKKELADPSTAHVDKERALPESSTKNVRLGSPNLSTPSQKSLGSSTPNQTAAIKHLSPKYENVNVKKDQTLLERLSEDGRNAGIFNFSGLSKVASEYLFGNIPTPATLTTAMSGKASGTESPSTPPNVLSMDKRDEGPKYSKSATTMTNYKDSCTRSIYTSSKSALEVITSAKSVLPEGTKGFYDSSDSCTPKRSSHVTRSSGKMNVSGESFATSETAMPPESSADIGDLLTPLTFFPESSDSDGLNISTAQMYSSHQEQGDELPVRGVNAQDASDDDTDADEITQPKREPISLNLPTFPSLCDATREMGEITVPEEVDVAIWSHGADIPSNPAIRPLHSILGQQLGKALINCQRAGCLAYLYIPLGEIGITVARVIVDHFDEWLQILLGNQSCIAKYYLNRAQLLKEVIAMPHLEDLRLALYWMDVEEYGNCRERLQQIEEFYLTMHEEVRKNWSDLTKGRTIEDLRDQ</sequence>
<dbReference type="WBParaSite" id="TMUE_2000007528.1">
    <property type="protein sequence ID" value="TMUE_2000007528.1"/>
    <property type="gene ID" value="WBGene00290369"/>
</dbReference>
<evidence type="ECO:0000259" key="2">
    <source>
        <dbReference type="Pfam" id="PF02252"/>
    </source>
</evidence>
<evidence type="ECO:0000313" key="5">
    <source>
        <dbReference type="WBParaSite" id="TMUE_2000007528.1"/>
    </source>
</evidence>
<dbReference type="Pfam" id="PF02252">
    <property type="entry name" value="PA28_C"/>
    <property type="match status" value="1"/>
</dbReference>
<reference evidence="4 5" key="3">
    <citation type="submission" date="2019-12" db="UniProtKB">
        <authorList>
            <consortium name="WormBaseParasite"/>
        </authorList>
    </citation>
    <scope>IDENTIFICATION</scope>
</reference>
<feature type="compositionally biased region" description="Polar residues" evidence="1">
    <location>
        <begin position="252"/>
        <end position="264"/>
    </location>
</feature>
<dbReference type="InterPro" id="IPR036997">
    <property type="entry name" value="PA28_C_sf"/>
</dbReference>
<feature type="region of interest" description="Disordered" evidence="1">
    <location>
        <begin position="94"/>
        <end position="199"/>
    </location>
</feature>
<proteinExistence type="predicted"/>
<feature type="compositionally biased region" description="Polar residues" evidence="1">
    <location>
        <begin position="163"/>
        <end position="193"/>
    </location>
</feature>
<feature type="compositionally biased region" description="Polar residues" evidence="1">
    <location>
        <begin position="105"/>
        <end position="114"/>
    </location>
</feature>
<dbReference type="WBParaSite" id="TMUE_0000002070.1">
    <property type="protein sequence ID" value="TMUE_0000002070.1"/>
    <property type="gene ID" value="WBGene00297931"/>
</dbReference>
<dbReference type="InterPro" id="IPR036252">
    <property type="entry name" value="Proteasome_activ_sf"/>
</dbReference>
<dbReference type="AlphaFoldDB" id="A0A5S6Q4A5"/>
<feature type="compositionally biased region" description="Polar residues" evidence="1">
    <location>
        <begin position="122"/>
        <end position="141"/>
    </location>
</feature>
<accession>A0A5S6Q4A5</accession>
<dbReference type="Proteomes" id="UP000046395">
    <property type="component" value="Unassembled WGS sequence"/>
</dbReference>
<feature type="compositionally biased region" description="Polar residues" evidence="1">
    <location>
        <begin position="328"/>
        <end position="359"/>
    </location>
</feature>